<protein>
    <submittedName>
        <fullName evidence="1">Uncharacterized protein</fullName>
    </submittedName>
</protein>
<dbReference type="EnsemblMetazoa" id="RPRC008930-RA">
    <property type="protein sequence ID" value="RPRC008930-PA"/>
    <property type="gene ID" value="RPRC008930"/>
</dbReference>
<proteinExistence type="predicted"/>
<sequence length="46" mass="5597">MADRWCYTKLIWIRLMILQLFCIDLLSKLLNDLLSKDKDEQLLIEK</sequence>
<dbReference type="InParanoid" id="T1HY10"/>
<dbReference type="HOGENOM" id="CLU_3191904_0_0_1"/>
<dbReference type="Proteomes" id="UP000015103">
    <property type="component" value="Unassembled WGS sequence"/>
</dbReference>
<evidence type="ECO:0000313" key="1">
    <source>
        <dbReference type="EnsemblMetazoa" id="RPRC008930-PA"/>
    </source>
</evidence>
<organism evidence="1 2">
    <name type="scientific">Rhodnius prolixus</name>
    <name type="common">Triatomid bug</name>
    <dbReference type="NCBI Taxonomy" id="13249"/>
    <lineage>
        <taxon>Eukaryota</taxon>
        <taxon>Metazoa</taxon>
        <taxon>Ecdysozoa</taxon>
        <taxon>Arthropoda</taxon>
        <taxon>Hexapoda</taxon>
        <taxon>Insecta</taxon>
        <taxon>Pterygota</taxon>
        <taxon>Neoptera</taxon>
        <taxon>Paraneoptera</taxon>
        <taxon>Hemiptera</taxon>
        <taxon>Heteroptera</taxon>
        <taxon>Panheteroptera</taxon>
        <taxon>Cimicomorpha</taxon>
        <taxon>Reduviidae</taxon>
        <taxon>Triatominae</taxon>
        <taxon>Rhodnius</taxon>
    </lineage>
</organism>
<dbReference type="AlphaFoldDB" id="T1HY10"/>
<evidence type="ECO:0000313" key="2">
    <source>
        <dbReference type="Proteomes" id="UP000015103"/>
    </source>
</evidence>
<keyword evidence="2" id="KW-1185">Reference proteome</keyword>
<accession>T1HY10</accession>
<dbReference type="VEuPathDB" id="VectorBase:RPRC008930"/>
<name>T1HY10_RHOPR</name>
<dbReference type="EMBL" id="ACPB03013457">
    <property type="status" value="NOT_ANNOTATED_CDS"/>
    <property type="molecule type" value="Genomic_DNA"/>
</dbReference>
<reference evidence="1" key="1">
    <citation type="submission" date="2015-05" db="UniProtKB">
        <authorList>
            <consortium name="EnsemblMetazoa"/>
        </authorList>
    </citation>
    <scope>IDENTIFICATION</scope>
</reference>